<dbReference type="EMBL" id="CP098747">
    <property type="protein sequence ID" value="USG63093.1"/>
    <property type="molecule type" value="Genomic_DNA"/>
</dbReference>
<sequence length="336" mass="38771">MTEDNYILYGSEYSPFSVKVRSYFRYKNIPHEWRPRTHDNLAEFQKLAKLPLVPLVAGPENEVLQDSTPIMELMETRYPEKSICPEDAELSFLSFLLEDYGDEWVNKPMFHYRWWNDADQIAVANGLAQSALPNGDANAREKLAAQIRTRMVPRLRFVGSHEGTRNIIESSFDTLLMRLEGHLKRRPYIFGGRPSFADFGIWGQVYSCMLQPTTKTIILENFPEIVSWIDRMLDPKEMGEWEDWQHIAPTLEPLIKGEIGELYLPWSVANSKAVFEDASDFSVELPLGLFTQQVAKYSARSLQALKDKLSKVEDRTRLEETLLKNNCLSALVAENW</sequence>
<feature type="domain" description="GST N-terminal" evidence="1">
    <location>
        <begin position="8"/>
        <end position="81"/>
    </location>
</feature>
<dbReference type="CDD" id="cd00570">
    <property type="entry name" value="GST_N_family"/>
    <property type="match status" value="1"/>
</dbReference>
<dbReference type="InterPro" id="IPR004045">
    <property type="entry name" value="Glutathione_S-Trfase_N"/>
</dbReference>
<dbReference type="SUPFAM" id="SSF47616">
    <property type="entry name" value="GST C-terminal domain-like"/>
    <property type="match status" value="1"/>
</dbReference>
<dbReference type="SUPFAM" id="SSF52833">
    <property type="entry name" value="Thioredoxin-like"/>
    <property type="match status" value="1"/>
</dbReference>
<protein>
    <submittedName>
        <fullName evidence="2">Glutathione S-transferase family protein</fullName>
    </submittedName>
</protein>
<dbReference type="PANTHER" id="PTHR43968">
    <property type="match status" value="1"/>
</dbReference>
<dbReference type="Pfam" id="PF13417">
    <property type="entry name" value="GST_N_3"/>
    <property type="match status" value="1"/>
</dbReference>
<dbReference type="Gene3D" id="3.40.30.10">
    <property type="entry name" value="Glutaredoxin"/>
    <property type="match status" value="1"/>
</dbReference>
<organism evidence="2 3">
    <name type="scientific">Sneathiella marina</name>
    <dbReference type="NCBI Taxonomy" id="2950108"/>
    <lineage>
        <taxon>Bacteria</taxon>
        <taxon>Pseudomonadati</taxon>
        <taxon>Pseudomonadota</taxon>
        <taxon>Alphaproteobacteria</taxon>
        <taxon>Sneathiellales</taxon>
        <taxon>Sneathiellaceae</taxon>
        <taxon>Sneathiella</taxon>
    </lineage>
</organism>
<keyword evidence="3" id="KW-1185">Reference proteome</keyword>
<dbReference type="RefSeq" id="WP_251937628.1">
    <property type="nucleotide sequence ID" value="NZ_CP098747.1"/>
</dbReference>
<dbReference type="Pfam" id="PF13410">
    <property type="entry name" value="GST_C_2"/>
    <property type="match status" value="1"/>
</dbReference>
<dbReference type="InterPro" id="IPR036249">
    <property type="entry name" value="Thioredoxin-like_sf"/>
</dbReference>
<dbReference type="Proteomes" id="UP001056291">
    <property type="component" value="Chromosome"/>
</dbReference>
<gene>
    <name evidence="2" type="ORF">NBZ79_08880</name>
</gene>
<proteinExistence type="predicted"/>
<name>A0ABY4W7R7_9PROT</name>
<evidence type="ECO:0000313" key="2">
    <source>
        <dbReference type="EMBL" id="USG63093.1"/>
    </source>
</evidence>
<dbReference type="InterPro" id="IPR050983">
    <property type="entry name" value="GST_Omega/HSP26"/>
</dbReference>
<dbReference type="InterPro" id="IPR036282">
    <property type="entry name" value="Glutathione-S-Trfase_C_sf"/>
</dbReference>
<accession>A0ABY4W7R7</accession>
<dbReference type="PANTHER" id="PTHR43968:SF6">
    <property type="entry name" value="GLUTATHIONE S-TRANSFERASE OMEGA"/>
    <property type="match status" value="1"/>
</dbReference>
<evidence type="ECO:0000259" key="1">
    <source>
        <dbReference type="Pfam" id="PF13417"/>
    </source>
</evidence>
<evidence type="ECO:0000313" key="3">
    <source>
        <dbReference type="Proteomes" id="UP001056291"/>
    </source>
</evidence>
<reference evidence="2" key="1">
    <citation type="submission" date="2022-06" db="EMBL/GenBank/DDBJ databases">
        <title>Sneathiella actinostolidae sp. nov., isolated from a sea anemonein the Western Pacific Ocean.</title>
        <authorList>
            <person name="Wei M.J."/>
        </authorList>
    </citation>
    <scope>NUCLEOTIDE SEQUENCE</scope>
    <source>
        <strain evidence="2">PHK-P5</strain>
    </source>
</reference>
<dbReference type="Gene3D" id="1.20.1050.10">
    <property type="match status" value="1"/>
</dbReference>